<comment type="domain">
    <text evidence="6">Contains a C-terminal catalytic domain, and an N-terminal region which modulates catalytic activity.</text>
</comment>
<dbReference type="GO" id="GO:0000156">
    <property type="term" value="F:phosphorelay response regulator activity"/>
    <property type="evidence" value="ECO:0007669"/>
    <property type="project" value="InterPro"/>
</dbReference>
<evidence type="ECO:0000256" key="2">
    <source>
        <dbReference type="ARBA" id="ARBA00022500"/>
    </source>
</evidence>
<gene>
    <name evidence="6" type="primary">cheB</name>
    <name evidence="11" type="ORF">BDD16_002510</name>
</gene>
<sequence>MTLPASSFRTTAAGAPIRVLVVDDSAAARAMICAVLARHPDLVCVGEAADALQAREMIRGLDPDVVTLDMVMPGMDGLDFLERLMRLRPTPVVVIASATRQHQTTVLRATALGAVAFIEKPQPGAQGVLDAFESTVVARLREAARSRQTVRRSAVAGEVVAVPASASGRLIAIGASTGGTEATPRLLARLSPAVPPVLIVQHMPAGFSARYATRLNGLGPLAVSEARDGESLQAGHAYIAPGGQHLSVERGAAGGYVARVSDGEPVQRHRPSVDVLFRSVAKVAGDRAIGIMLTGMGGDGALAMRLLREAGAYNLAQDEATSAIFGMPREAIRAGACQEVLPLDAIGPRVMALLGLAAPAVCTTRLRPETSPADR</sequence>
<dbReference type="Proteomes" id="UP000518288">
    <property type="component" value="Unassembled WGS sequence"/>
</dbReference>
<dbReference type="PANTHER" id="PTHR42872:SF6">
    <property type="entry name" value="PROTEIN-GLUTAMATE METHYLESTERASE_PROTEIN-GLUTAMINE GLUTAMINASE"/>
    <property type="match status" value="1"/>
</dbReference>
<name>A0A7Y9UCF8_9BURK</name>
<dbReference type="AlphaFoldDB" id="A0A7Y9UCF8"/>
<dbReference type="EMBL" id="JACCFH010000001">
    <property type="protein sequence ID" value="NYG33524.1"/>
    <property type="molecule type" value="Genomic_DNA"/>
</dbReference>
<comment type="subcellular location">
    <subcellularLocation>
        <location evidence="6">Cytoplasm</location>
    </subcellularLocation>
</comment>
<dbReference type="SUPFAM" id="SSF52738">
    <property type="entry name" value="Methylesterase CheB, C-terminal domain"/>
    <property type="match status" value="1"/>
</dbReference>
<comment type="catalytic activity">
    <reaction evidence="5 6">
        <text>[protein]-L-glutamate 5-O-methyl ester + H2O = L-glutamyl-[protein] + methanol + H(+)</text>
        <dbReference type="Rhea" id="RHEA:23236"/>
        <dbReference type="Rhea" id="RHEA-COMP:10208"/>
        <dbReference type="Rhea" id="RHEA-COMP:10311"/>
        <dbReference type="ChEBI" id="CHEBI:15377"/>
        <dbReference type="ChEBI" id="CHEBI:15378"/>
        <dbReference type="ChEBI" id="CHEBI:17790"/>
        <dbReference type="ChEBI" id="CHEBI:29973"/>
        <dbReference type="ChEBI" id="CHEBI:82795"/>
        <dbReference type="EC" id="3.1.1.61"/>
    </reaction>
</comment>
<evidence type="ECO:0000256" key="6">
    <source>
        <dbReference type="HAMAP-Rule" id="MF_00099"/>
    </source>
</evidence>
<evidence type="ECO:0000313" key="11">
    <source>
        <dbReference type="EMBL" id="NYG33524.1"/>
    </source>
</evidence>
<evidence type="ECO:0000256" key="8">
    <source>
        <dbReference type="PROSITE-ProRule" id="PRU00169"/>
    </source>
</evidence>
<reference evidence="11 12" key="1">
    <citation type="submission" date="2020-07" db="EMBL/GenBank/DDBJ databases">
        <title>Genomic Encyclopedia of Archaeal and Bacterial Type Strains, Phase II (KMG-II): from individual species to whole genera.</title>
        <authorList>
            <person name="Goeker M."/>
        </authorList>
    </citation>
    <scope>NUCLEOTIDE SEQUENCE [LARGE SCALE GENOMIC DNA]</scope>
    <source>
        <strain evidence="11 12">DSM 21226</strain>
    </source>
</reference>
<comment type="function">
    <text evidence="6">Involved in chemotaxis. Part of a chemotaxis signal transduction system that modulates chemotaxis in response to various stimuli. Catalyzes the demethylation of specific methylglutamate residues introduced into the chemoreceptors (methyl-accepting chemotaxis proteins or MCP) by CheR. Also mediates the irreversible deamidation of specific glutamine residues to glutamic acid.</text>
</comment>
<dbReference type="PROSITE" id="PS50110">
    <property type="entry name" value="RESPONSE_REGULATORY"/>
    <property type="match status" value="1"/>
</dbReference>
<evidence type="ECO:0000256" key="5">
    <source>
        <dbReference type="ARBA" id="ARBA00048267"/>
    </source>
</evidence>
<evidence type="ECO:0000259" key="10">
    <source>
        <dbReference type="PROSITE" id="PS50122"/>
    </source>
</evidence>
<dbReference type="InterPro" id="IPR035909">
    <property type="entry name" value="CheB_C"/>
</dbReference>
<feature type="domain" description="Response regulatory" evidence="9">
    <location>
        <begin position="18"/>
        <end position="135"/>
    </location>
</feature>
<dbReference type="CDD" id="cd16432">
    <property type="entry name" value="CheB_Rec"/>
    <property type="match status" value="1"/>
</dbReference>
<dbReference type="InterPro" id="IPR000673">
    <property type="entry name" value="Sig_transdc_resp-reg_Me-estase"/>
</dbReference>
<feature type="active site" evidence="6 7">
    <location>
        <position position="176"/>
    </location>
</feature>
<evidence type="ECO:0000256" key="1">
    <source>
        <dbReference type="ARBA" id="ARBA00022490"/>
    </source>
</evidence>
<comment type="PTM">
    <text evidence="6">Phosphorylated by CheA. Phosphorylation of the N-terminal regulatory domain activates the methylesterase activity.</text>
</comment>
<dbReference type="InterPro" id="IPR011006">
    <property type="entry name" value="CheY-like_superfamily"/>
</dbReference>
<dbReference type="GO" id="GO:0050568">
    <property type="term" value="F:protein-glutamine glutaminase activity"/>
    <property type="evidence" value="ECO:0007669"/>
    <property type="project" value="UniProtKB-UniRule"/>
</dbReference>
<dbReference type="SUPFAM" id="SSF52172">
    <property type="entry name" value="CheY-like"/>
    <property type="match status" value="1"/>
</dbReference>
<dbReference type="RefSeq" id="WP_310732872.1">
    <property type="nucleotide sequence ID" value="NZ_JACCFH010000001.1"/>
</dbReference>
<dbReference type="NCBIfam" id="NF009206">
    <property type="entry name" value="PRK12555.1"/>
    <property type="match status" value="1"/>
</dbReference>
<keyword evidence="1 6" id="KW-0963">Cytoplasm</keyword>
<keyword evidence="2 6" id="KW-0145">Chemotaxis</keyword>
<dbReference type="InterPro" id="IPR008248">
    <property type="entry name" value="CheB-like"/>
</dbReference>
<dbReference type="GO" id="GO:0008984">
    <property type="term" value="F:protein-glutamate methylesterase activity"/>
    <property type="evidence" value="ECO:0007669"/>
    <property type="project" value="UniProtKB-UniRule"/>
</dbReference>
<keyword evidence="4 6" id="KW-0378">Hydrolase</keyword>
<dbReference type="Gene3D" id="3.40.50.2300">
    <property type="match status" value="1"/>
</dbReference>
<evidence type="ECO:0000256" key="4">
    <source>
        <dbReference type="ARBA" id="ARBA00022801"/>
    </source>
</evidence>
<comment type="similarity">
    <text evidence="6">Belongs to the CheB family.</text>
</comment>
<feature type="active site" evidence="6 7">
    <location>
        <position position="202"/>
    </location>
</feature>
<dbReference type="CDD" id="cd17541">
    <property type="entry name" value="REC_CheB-like"/>
    <property type="match status" value="1"/>
</dbReference>
<dbReference type="Pfam" id="PF01339">
    <property type="entry name" value="CheB_methylest"/>
    <property type="match status" value="1"/>
</dbReference>
<dbReference type="EC" id="3.5.1.44" evidence="6"/>
<feature type="domain" description="CheB-type methylesterase" evidence="10">
    <location>
        <begin position="163"/>
        <end position="357"/>
    </location>
</feature>
<dbReference type="GO" id="GO:0005737">
    <property type="term" value="C:cytoplasm"/>
    <property type="evidence" value="ECO:0007669"/>
    <property type="project" value="UniProtKB-SubCell"/>
</dbReference>
<comment type="caution">
    <text evidence="11">The sequence shown here is derived from an EMBL/GenBank/DDBJ whole genome shotgun (WGS) entry which is preliminary data.</text>
</comment>
<dbReference type="GO" id="GO:0006935">
    <property type="term" value="P:chemotaxis"/>
    <property type="evidence" value="ECO:0007669"/>
    <property type="project" value="UniProtKB-UniRule"/>
</dbReference>
<organism evidence="11 12">
    <name type="scientific">Sphaerotilus montanus</name>
    <dbReference type="NCBI Taxonomy" id="522889"/>
    <lineage>
        <taxon>Bacteria</taxon>
        <taxon>Pseudomonadati</taxon>
        <taxon>Pseudomonadota</taxon>
        <taxon>Betaproteobacteria</taxon>
        <taxon>Burkholderiales</taxon>
        <taxon>Sphaerotilaceae</taxon>
        <taxon>Sphaerotilus</taxon>
    </lineage>
</organism>
<keyword evidence="12" id="KW-1185">Reference proteome</keyword>
<evidence type="ECO:0000313" key="12">
    <source>
        <dbReference type="Proteomes" id="UP000518288"/>
    </source>
</evidence>
<keyword evidence="3 6" id="KW-0597">Phosphoprotein</keyword>
<dbReference type="Gene3D" id="3.40.50.180">
    <property type="entry name" value="Methylesterase CheB, C-terminal domain"/>
    <property type="match status" value="1"/>
</dbReference>
<dbReference type="PIRSF" id="PIRSF000876">
    <property type="entry name" value="RR_chemtxs_CheB"/>
    <property type="match status" value="1"/>
</dbReference>
<dbReference type="HAMAP" id="MF_00099">
    <property type="entry name" value="CheB_chemtxs"/>
    <property type="match status" value="1"/>
</dbReference>
<dbReference type="PROSITE" id="PS50122">
    <property type="entry name" value="CHEB"/>
    <property type="match status" value="1"/>
</dbReference>
<feature type="active site" evidence="6 7">
    <location>
        <position position="299"/>
    </location>
</feature>
<protein>
    <recommendedName>
        <fullName evidence="6">Protein-glutamate methylesterase/protein-glutamine glutaminase</fullName>
        <ecNumber evidence="6">3.1.1.61</ecNumber>
        <ecNumber evidence="6">3.5.1.44</ecNumber>
    </recommendedName>
</protein>
<proteinExistence type="inferred from homology"/>
<evidence type="ECO:0000256" key="7">
    <source>
        <dbReference type="PROSITE-ProRule" id="PRU00050"/>
    </source>
</evidence>
<dbReference type="SMART" id="SM00448">
    <property type="entry name" value="REC"/>
    <property type="match status" value="1"/>
</dbReference>
<accession>A0A7Y9UCF8</accession>
<dbReference type="InterPro" id="IPR001789">
    <property type="entry name" value="Sig_transdc_resp-reg_receiver"/>
</dbReference>
<dbReference type="Pfam" id="PF00072">
    <property type="entry name" value="Response_reg"/>
    <property type="match status" value="1"/>
</dbReference>
<evidence type="ECO:0000259" key="9">
    <source>
        <dbReference type="PROSITE" id="PS50110"/>
    </source>
</evidence>
<dbReference type="EC" id="3.1.1.61" evidence="6"/>
<comment type="catalytic activity">
    <reaction evidence="6">
        <text>L-glutaminyl-[protein] + H2O = L-glutamyl-[protein] + NH4(+)</text>
        <dbReference type="Rhea" id="RHEA:16441"/>
        <dbReference type="Rhea" id="RHEA-COMP:10207"/>
        <dbReference type="Rhea" id="RHEA-COMP:10208"/>
        <dbReference type="ChEBI" id="CHEBI:15377"/>
        <dbReference type="ChEBI" id="CHEBI:28938"/>
        <dbReference type="ChEBI" id="CHEBI:29973"/>
        <dbReference type="ChEBI" id="CHEBI:30011"/>
        <dbReference type="EC" id="3.5.1.44"/>
    </reaction>
</comment>
<dbReference type="NCBIfam" id="NF001965">
    <property type="entry name" value="PRK00742.1"/>
    <property type="match status" value="1"/>
</dbReference>
<feature type="modified residue" description="4-aspartylphosphate" evidence="6 8">
    <location>
        <position position="69"/>
    </location>
</feature>
<dbReference type="PANTHER" id="PTHR42872">
    <property type="entry name" value="PROTEIN-GLUTAMATE METHYLESTERASE/PROTEIN-GLUTAMINE GLUTAMINASE"/>
    <property type="match status" value="1"/>
</dbReference>
<evidence type="ECO:0000256" key="3">
    <source>
        <dbReference type="ARBA" id="ARBA00022553"/>
    </source>
</evidence>